<dbReference type="InterPro" id="IPR029071">
    <property type="entry name" value="Ubiquitin-like_domsf"/>
</dbReference>
<reference evidence="1" key="2">
    <citation type="submission" date="2018-04" db="EMBL/GenBank/DDBJ databases">
        <title>OnivRS2 (Oryza nivara Reference Sequence Version 2).</title>
        <authorList>
            <person name="Zhang J."/>
            <person name="Kudrna D."/>
            <person name="Lee S."/>
            <person name="Talag J."/>
            <person name="Rajasekar S."/>
            <person name="Welchert J."/>
            <person name="Hsing Y.-I."/>
            <person name="Wing R.A."/>
        </authorList>
    </citation>
    <scope>NUCLEOTIDE SEQUENCE [LARGE SCALE GENOMIC DNA]</scope>
    <source>
        <strain evidence="1">SL10</strain>
    </source>
</reference>
<dbReference type="HOGENOM" id="CLU_3360524_0_0_1"/>
<reference evidence="1" key="1">
    <citation type="submission" date="2015-04" db="UniProtKB">
        <authorList>
            <consortium name="EnsemblPlants"/>
        </authorList>
    </citation>
    <scope>IDENTIFICATION</scope>
    <source>
        <strain evidence="1">SL10</strain>
    </source>
</reference>
<evidence type="ECO:0000313" key="2">
    <source>
        <dbReference type="Proteomes" id="UP000006591"/>
    </source>
</evidence>
<keyword evidence="2" id="KW-1185">Reference proteome</keyword>
<name>A0A0E0HWQ0_ORYNI</name>
<protein>
    <submittedName>
        <fullName evidence="1">Autophagy-related protein</fullName>
    </submittedName>
</protein>
<dbReference type="Gramene" id="ONIVA07G01910.4">
    <property type="protein sequence ID" value="ONIVA07G01910.4"/>
    <property type="gene ID" value="ONIVA07G01910"/>
</dbReference>
<sequence>MKPKPFKEEFTLEERAKESASMIASYPARIPVCDVM</sequence>
<dbReference type="SUPFAM" id="SSF54236">
    <property type="entry name" value="Ubiquitin-like"/>
    <property type="match status" value="1"/>
</dbReference>
<dbReference type="Proteomes" id="UP000006591">
    <property type="component" value="Chromosome 7"/>
</dbReference>
<organism evidence="1">
    <name type="scientific">Oryza nivara</name>
    <name type="common">Indian wild rice</name>
    <name type="synonym">Oryza sativa f. spontanea</name>
    <dbReference type="NCBI Taxonomy" id="4536"/>
    <lineage>
        <taxon>Eukaryota</taxon>
        <taxon>Viridiplantae</taxon>
        <taxon>Streptophyta</taxon>
        <taxon>Embryophyta</taxon>
        <taxon>Tracheophyta</taxon>
        <taxon>Spermatophyta</taxon>
        <taxon>Magnoliopsida</taxon>
        <taxon>Liliopsida</taxon>
        <taxon>Poales</taxon>
        <taxon>Poaceae</taxon>
        <taxon>BOP clade</taxon>
        <taxon>Oryzoideae</taxon>
        <taxon>Oryzeae</taxon>
        <taxon>Oryzinae</taxon>
        <taxon>Oryza</taxon>
    </lineage>
</organism>
<evidence type="ECO:0000313" key="1">
    <source>
        <dbReference type="EnsemblPlants" id="ONIVA07G01910.4"/>
    </source>
</evidence>
<dbReference type="Gene3D" id="3.10.20.90">
    <property type="entry name" value="Phosphatidylinositol 3-kinase Catalytic Subunit, Chain A, domain 1"/>
    <property type="match status" value="1"/>
</dbReference>
<dbReference type="EnsemblPlants" id="ONIVA07G01910.4">
    <property type="protein sequence ID" value="ONIVA07G01910.4"/>
    <property type="gene ID" value="ONIVA07G01910"/>
</dbReference>
<accession>A0A0E0HWQ0</accession>
<proteinExistence type="predicted"/>
<dbReference type="AlphaFoldDB" id="A0A0E0HWQ0"/>